<dbReference type="PANTHER" id="PTHR43649">
    <property type="entry name" value="ARABINOSE-BINDING PROTEIN-RELATED"/>
    <property type="match status" value="1"/>
</dbReference>
<evidence type="ECO:0000313" key="4">
    <source>
        <dbReference type="Proteomes" id="UP001652445"/>
    </source>
</evidence>
<reference evidence="3 4" key="1">
    <citation type="submission" date="2022-09" db="EMBL/GenBank/DDBJ databases">
        <authorList>
            <person name="Han X.L."/>
            <person name="Wang Q."/>
            <person name="Lu T."/>
        </authorList>
    </citation>
    <scope>NUCLEOTIDE SEQUENCE [LARGE SCALE GENOMIC DNA]</scope>
    <source>
        <strain evidence="3 4">WQ 127069</strain>
    </source>
</reference>
<dbReference type="PANTHER" id="PTHR43649:SF12">
    <property type="entry name" value="DIACETYLCHITOBIOSE BINDING PROTEIN DASA"/>
    <property type="match status" value="1"/>
</dbReference>
<protein>
    <submittedName>
        <fullName evidence="3">Extracellular solute-binding protein</fullName>
    </submittedName>
</protein>
<dbReference type="PROSITE" id="PS51257">
    <property type="entry name" value="PROKAR_LIPOPROTEIN"/>
    <property type="match status" value="1"/>
</dbReference>
<dbReference type="InterPro" id="IPR006059">
    <property type="entry name" value="SBP"/>
</dbReference>
<dbReference type="RefSeq" id="WP_262683098.1">
    <property type="nucleotide sequence ID" value="NZ_JAOQIO010000010.1"/>
</dbReference>
<evidence type="ECO:0000256" key="1">
    <source>
        <dbReference type="SAM" id="MobiDB-lite"/>
    </source>
</evidence>
<dbReference type="InterPro" id="IPR050490">
    <property type="entry name" value="Bact_solute-bd_prot1"/>
</dbReference>
<organism evidence="3 4">
    <name type="scientific">Paenibacillus baimaensis</name>
    <dbReference type="NCBI Taxonomy" id="2982185"/>
    <lineage>
        <taxon>Bacteria</taxon>
        <taxon>Bacillati</taxon>
        <taxon>Bacillota</taxon>
        <taxon>Bacilli</taxon>
        <taxon>Bacillales</taxon>
        <taxon>Paenibacillaceae</taxon>
        <taxon>Paenibacillus</taxon>
    </lineage>
</organism>
<accession>A0ABT2UC07</accession>
<keyword evidence="2" id="KW-0732">Signal</keyword>
<dbReference type="Gene3D" id="3.40.190.10">
    <property type="entry name" value="Periplasmic binding protein-like II"/>
    <property type="match status" value="2"/>
</dbReference>
<keyword evidence="4" id="KW-1185">Reference proteome</keyword>
<feature type="region of interest" description="Disordered" evidence="1">
    <location>
        <begin position="31"/>
        <end position="50"/>
    </location>
</feature>
<dbReference type="SUPFAM" id="SSF53850">
    <property type="entry name" value="Periplasmic binding protein-like II"/>
    <property type="match status" value="1"/>
</dbReference>
<evidence type="ECO:0000313" key="3">
    <source>
        <dbReference type="EMBL" id="MCU6791561.1"/>
    </source>
</evidence>
<dbReference type="Proteomes" id="UP001652445">
    <property type="component" value="Unassembled WGS sequence"/>
</dbReference>
<sequence>MGKKWSCSMLSVLMAVTVALVGCTNQVPGNGGAKESSAAGESGNKAKPPKNVTLKAIGLTPQHAENVKAIVSDYEAEHPGVKVDFQIPPDKASTLLKTRFAAGDAPDIFYLGASEIPAWADKLADLSKEPWMAHALKPSLAPMTINGKQLGFPMQVEGHGFVYNKDLFAKAGITKVPTTLSELKQTADKLKAANIQSFGEAWSNWGFLMHLLGIPFAYEKDQAGLIDQINKGTKQIKNVTNIDNFFTVLDLTDDYGLGKQSVGYDFNQQQKDFADGKMAMIKQGTWYTGPLLKLNPKLNMGMFAVPLNDNAEETKMQVATTAYFVLHKDSANLEESKEFLTWLHKNGQKYIVEKMNLAPVFDDVNGKNLGPLHEDMNSYVKAGKTYDNYGTGLWPAGFNTDIAKPLQAYIAGVANKEETLKQLQDLWIQHMKK</sequence>
<feature type="signal peptide" evidence="2">
    <location>
        <begin position="1"/>
        <end position="21"/>
    </location>
</feature>
<dbReference type="Pfam" id="PF01547">
    <property type="entry name" value="SBP_bac_1"/>
    <property type="match status" value="1"/>
</dbReference>
<dbReference type="EMBL" id="JAOQIO010000010">
    <property type="protein sequence ID" value="MCU6791561.1"/>
    <property type="molecule type" value="Genomic_DNA"/>
</dbReference>
<proteinExistence type="predicted"/>
<feature type="chain" id="PRO_5046546884" evidence="2">
    <location>
        <begin position="22"/>
        <end position="433"/>
    </location>
</feature>
<gene>
    <name evidence="3" type="ORF">OB236_05395</name>
</gene>
<name>A0ABT2UC07_9BACL</name>
<comment type="caution">
    <text evidence="3">The sequence shown here is derived from an EMBL/GenBank/DDBJ whole genome shotgun (WGS) entry which is preliminary data.</text>
</comment>
<evidence type="ECO:0000256" key="2">
    <source>
        <dbReference type="SAM" id="SignalP"/>
    </source>
</evidence>